<feature type="binding site" evidence="10">
    <location>
        <begin position="35"/>
        <end position="42"/>
    </location>
    <ligand>
        <name>ATP</name>
        <dbReference type="ChEBI" id="CHEBI:30616"/>
    </ligand>
</feature>
<dbReference type="GO" id="GO:0033202">
    <property type="term" value="C:DNA helicase complex"/>
    <property type="evidence" value="ECO:0007669"/>
    <property type="project" value="TreeGrafter"/>
</dbReference>
<dbReference type="CDD" id="cd17932">
    <property type="entry name" value="DEXQc_UvrD"/>
    <property type="match status" value="1"/>
</dbReference>
<evidence type="ECO:0000259" key="14">
    <source>
        <dbReference type="PROSITE" id="PS51217"/>
    </source>
</evidence>
<dbReference type="Gene3D" id="1.10.150.80">
    <property type="entry name" value="HRDC domain"/>
    <property type="match status" value="1"/>
</dbReference>
<keyword evidence="4 10" id="KW-0347">Helicase</keyword>
<dbReference type="InterPro" id="IPR014017">
    <property type="entry name" value="DNA_helicase_UvrD-like_C"/>
</dbReference>
<dbReference type="GO" id="GO:0003677">
    <property type="term" value="F:DNA binding"/>
    <property type="evidence" value="ECO:0007669"/>
    <property type="project" value="InterPro"/>
</dbReference>
<dbReference type="InterPro" id="IPR044876">
    <property type="entry name" value="HRDC_dom_sf"/>
</dbReference>
<organism evidence="15">
    <name type="scientific">Schaalia odontolytica</name>
    <dbReference type="NCBI Taxonomy" id="1660"/>
    <lineage>
        <taxon>Bacteria</taxon>
        <taxon>Bacillati</taxon>
        <taxon>Actinomycetota</taxon>
        <taxon>Actinomycetes</taxon>
        <taxon>Actinomycetales</taxon>
        <taxon>Actinomycetaceae</taxon>
        <taxon>Schaalia</taxon>
    </lineage>
</organism>
<feature type="compositionally biased region" description="Basic residues" evidence="11">
    <location>
        <begin position="554"/>
        <end position="566"/>
    </location>
</feature>
<evidence type="ECO:0000259" key="12">
    <source>
        <dbReference type="PROSITE" id="PS50967"/>
    </source>
</evidence>
<evidence type="ECO:0000256" key="1">
    <source>
        <dbReference type="ARBA" id="ARBA00009922"/>
    </source>
</evidence>
<reference evidence="15" key="1">
    <citation type="submission" date="2019-11" db="EMBL/GenBank/DDBJ databases">
        <authorList>
            <person name="Feng L."/>
        </authorList>
    </citation>
    <scope>NUCLEOTIDE SEQUENCE</scope>
    <source>
        <strain evidence="15">AodontolyticusLFYP35</strain>
    </source>
</reference>
<comment type="similarity">
    <text evidence="1">Belongs to the helicase family. UvrD subfamily.</text>
</comment>
<dbReference type="Pfam" id="PF00580">
    <property type="entry name" value="UvrD-helicase"/>
    <property type="match status" value="1"/>
</dbReference>
<dbReference type="GO" id="GO:0005829">
    <property type="term" value="C:cytosol"/>
    <property type="evidence" value="ECO:0007669"/>
    <property type="project" value="TreeGrafter"/>
</dbReference>
<feature type="domain" description="HRDC" evidence="12">
    <location>
        <begin position="607"/>
        <end position="687"/>
    </location>
</feature>
<evidence type="ECO:0000256" key="9">
    <source>
        <dbReference type="ARBA" id="ARBA00048988"/>
    </source>
</evidence>
<evidence type="ECO:0000313" key="15">
    <source>
        <dbReference type="EMBL" id="VYS97704.1"/>
    </source>
</evidence>
<dbReference type="AlphaFoldDB" id="A0A6N2SX40"/>
<keyword evidence="5 10" id="KW-0067">ATP-binding</keyword>
<feature type="domain" description="UvrD-like helicase C-terminal" evidence="14">
    <location>
        <begin position="297"/>
        <end position="546"/>
    </location>
</feature>
<dbReference type="CDD" id="cd18807">
    <property type="entry name" value="SF1_C_UvrD"/>
    <property type="match status" value="1"/>
</dbReference>
<evidence type="ECO:0000256" key="2">
    <source>
        <dbReference type="ARBA" id="ARBA00022741"/>
    </source>
</evidence>
<dbReference type="Gene3D" id="3.40.50.300">
    <property type="entry name" value="P-loop containing nucleotide triphosphate hydrolases"/>
    <property type="match status" value="3"/>
</dbReference>
<evidence type="ECO:0000256" key="5">
    <source>
        <dbReference type="ARBA" id="ARBA00022840"/>
    </source>
</evidence>
<dbReference type="GO" id="GO:0005524">
    <property type="term" value="F:ATP binding"/>
    <property type="evidence" value="ECO:0007669"/>
    <property type="project" value="UniProtKB-UniRule"/>
</dbReference>
<dbReference type="SMART" id="SM00341">
    <property type="entry name" value="HRDC"/>
    <property type="match status" value="1"/>
</dbReference>
<keyword evidence="2 10" id="KW-0547">Nucleotide-binding</keyword>
<dbReference type="PROSITE" id="PS50967">
    <property type="entry name" value="HRDC"/>
    <property type="match status" value="1"/>
</dbReference>
<dbReference type="Gene3D" id="1.10.486.10">
    <property type="entry name" value="PCRA, domain 4"/>
    <property type="match status" value="2"/>
</dbReference>
<dbReference type="GO" id="GO:0043138">
    <property type="term" value="F:3'-5' DNA helicase activity"/>
    <property type="evidence" value="ECO:0007669"/>
    <property type="project" value="UniProtKB-EC"/>
</dbReference>
<sequence>MSRQDEERAERLLEALDPDQRSVAQFVSGPMAVLAGAGTGKTRAITYRIAYGVARGVYEPTNVLAVTFTKRAAVEMRERLTALGVPGVQARTFHSAALRQLQYFWPSAIGGSMPPLIEHKASLISAAAARIGIRADKALVRDLAAEVEWSKVSMLDADAYAEAVRANRRTPPGDLSADDVLALMDAYQEAKEDRGVLDFEDVLVLTAGILQDYPAIAQRIHRQYRSFVVDEYQDVSALQHHVLNLWLGGRHDICVVGDVAQTIYSFAGASPRYLQDFAQEHKGARVVQLVRDYRSTPQIVSAANTLMKGEHSSVLKGAVKLVSQRDNGVPVDYQSYADDNDEAVGIARQIRKLHDDGVSYSSIAILYRTNGQSENFEAQLSEAGVPFLVHSGMRFFEREEVRRAMFLLKKQATTLHNQGIDEADVVHLVEDLLGIAGWSPQAPQAQGAVRERWDNLNAIVEMARSSTNNSFIGFVNNLIEREVSQAAPTTEGVTLSTLHAAKGLEWEHVFLAGVSEGLIPISLAQGEDSIEEEKRLLYVGMTRARDHLAISYSRSRHGGGNRQRSRFMKDLWPREERPQVGASSARAGTSKRSAAKAAHAEFEESNSPEVIELFERLRAWRKAEAEARLVPAYAVLTDKTLRDVAIAQPKTLTQLRVIRGIGEVKIDYFGPQILAIIRGEEVQVETEPA</sequence>
<evidence type="ECO:0000259" key="13">
    <source>
        <dbReference type="PROSITE" id="PS51198"/>
    </source>
</evidence>
<protein>
    <recommendedName>
        <fullName evidence="8">DNA 3'-5' helicase</fullName>
        <ecNumber evidence="8">5.6.2.4</ecNumber>
    </recommendedName>
</protein>
<dbReference type="SUPFAM" id="SSF47819">
    <property type="entry name" value="HRDC-like"/>
    <property type="match status" value="1"/>
</dbReference>
<evidence type="ECO:0000256" key="4">
    <source>
        <dbReference type="ARBA" id="ARBA00022806"/>
    </source>
</evidence>
<dbReference type="Pfam" id="PF13361">
    <property type="entry name" value="UvrD_C"/>
    <property type="match status" value="2"/>
</dbReference>
<dbReference type="InterPro" id="IPR014016">
    <property type="entry name" value="UvrD-like_ATP-bd"/>
</dbReference>
<dbReference type="Pfam" id="PF00570">
    <property type="entry name" value="HRDC"/>
    <property type="match status" value="1"/>
</dbReference>
<dbReference type="EMBL" id="CACRSM010000002">
    <property type="protein sequence ID" value="VYS97704.1"/>
    <property type="molecule type" value="Genomic_DNA"/>
</dbReference>
<gene>
    <name evidence="15" type="primary">uvrD2</name>
    <name evidence="15" type="ORF">AOLFYP35_01065</name>
</gene>
<comment type="catalytic activity">
    <reaction evidence="9">
        <text>ATP + H2O = ADP + phosphate + H(+)</text>
        <dbReference type="Rhea" id="RHEA:13065"/>
        <dbReference type="ChEBI" id="CHEBI:15377"/>
        <dbReference type="ChEBI" id="CHEBI:15378"/>
        <dbReference type="ChEBI" id="CHEBI:30616"/>
        <dbReference type="ChEBI" id="CHEBI:43474"/>
        <dbReference type="ChEBI" id="CHEBI:456216"/>
        <dbReference type="EC" id="5.6.2.4"/>
    </reaction>
</comment>
<evidence type="ECO:0000256" key="6">
    <source>
        <dbReference type="ARBA" id="ARBA00023235"/>
    </source>
</evidence>
<evidence type="ECO:0000256" key="10">
    <source>
        <dbReference type="PROSITE-ProRule" id="PRU00560"/>
    </source>
</evidence>
<dbReference type="EC" id="5.6.2.4" evidence="8"/>
<dbReference type="InterPro" id="IPR010997">
    <property type="entry name" value="HRDC-like_sf"/>
</dbReference>
<evidence type="ECO:0000256" key="7">
    <source>
        <dbReference type="ARBA" id="ARBA00034617"/>
    </source>
</evidence>
<feature type="region of interest" description="Disordered" evidence="11">
    <location>
        <begin position="554"/>
        <end position="601"/>
    </location>
</feature>
<comment type="catalytic activity">
    <reaction evidence="7">
        <text>Couples ATP hydrolysis with the unwinding of duplex DNA by translocating in the 3'-5' direction.</text>
        <dbReference type="EC" id="5.6.2.4"/>
    </reaction>
</comment>
<evidence type="ECO:0000256" key="3">
    <source>
        <dbReference type="ARBA" id="ARBA00022801"/>
    </source>
</evidence>
<keyword evidence="6" id="KW-0413">Isomerase</keyword>
<feature type="domain" description="UvrD-like helicase ATP-binding" evidence="13">
    <location>
        <begin position="14"/>
        <end position="296"/>
    </location>
</feature>
<dbReference type="GO" id="GO:0000725">
    <property type="term" value="P:recombinational repair"/>
    <property type="evidence" value="ECO:0007669"/>
    <property type="project" value="TreeGrafter"/>
</dbReference>
<evidence type="ECO:0000256" key="8">
    <source>
        <dbReference type="ARBA" id="ARBA00034808"/>
    </source>
</evidence>
<feature type="compositionally biased region" description="Basic and acidic residues" evidence="11">
    <location>
        <begin position="567"/>
        <end position="578"/>
    </location>
</feature>
<dbReference type="InterPro" id="IPR000212">
    <property type="entry name" value="DNA_helicase_UvrD/REP"/>
</dbReference>
<dbReference type="GO" id="GO:0016787">
    <property type="term" value="F:hydrolase activity"/>
    <property type="evidence" value="ECO:0007669"/>
    <property type="project" value="UniProtKB-UniRule"/>
</dbReference>
<name>A0A6N2SX40_9ACTO</name>
<dbReference type="PANTHER" id="PTHR11070:SF69">
    <property type="entry name" value="ATP-DEPENDENT DNA HELICASE UVRD2"/>
    <property type="match status" value="1"/>
</dbReference>
<proteinExistence type="inferred from homology"/>
<dbReference type="InterPro" id="IPR002121">
    <property type="entry name" value="HRDC_dom"/>
</dbReference>
<dbReference type="PROSITE" id="PS51198">
    <property type="entry name" value="UVRD_HELICASE_ATP_BIND"/>
    <property type="match status" value="1"/>
</dbReference>
<dbReference type="InterPro" id="IPR027417">
    <property type="entry name" value="P-loop_NTPase"/>
</dbReference>
<dbReference type="InterPro" id="IPR013986">
    <property type="entry name" value="DExx_box_DNA_helicase_dom_sf"/>
</dbReference>
<dbReference type="SUPFAM" id="SSF52540">
    <property type="entry name" value="P-loop containing nucleoside triphosphate hydrolases"/>
    <property type="match status" value="1"/>
</dbReference>
<accession>A0A6N2SX40</accession>
<dbReference type="Gene3D" id="1.10.10.160">
    <property type="match status" value="1"/>
</dbReference>
<keyword evidence="3 10" id="KW-0378">Hydrolase</keyword>
<dbReference type="PROSITE" id="PS51217">
    <property type="entry name" value="UVRD_HELICASE_CTER"/>
    <property type="match status" value="1"/>
</dbReference>
<dbReference type="PANTHER" id="PTHR11070">
    <property type="entry name" value="UVRD / RECB / PCRA DNA HELICASE FAMILY MEMBER"/>
    <property type="match status" value="1"/>
</dbReference>
<evidence type="ECO:0000256" key="11">
    <source>
        <dbReference type="SAM" id="MobiDB-lite"/>
    </source>
</evidence>